<proteinExistence type="predicted"/>
<keyword evidence="1" id="KW-0732">Signal</keyword>
<dbReference type="InterPro" id="IPR037873">
    <property type="entry name" value="BamE-like"/>
</dbReference>
<reference evidence="4" key="2">
    <citation type="journal article" date="2020" name="Microorganisms">
        <title>Osmotic Adaptation and Compatible Solute Biosynthesis of Phototrophic Bacteria as Revealed from Genome Analyses.</title>
        <authorList>
            <person name="Imhoff J.F."/>
            <person name="Rahn T."/>
            <person name="Kunzel S."/>
            <person name="Keller A."/>
            <person name="Neulinger S.C."/>
        </authorList>
    </citation>
    <scope>NUCLEOTIDE SEQUENCE</scope>
    <source>
        <strain evidence="4">LMG 28126</strain>
    </source>
</reference>
<organism evidence="4 5">
    <name type="scientific">Rhodobaculum claviforme</name>
    <dbReference type="NCBI Taxonomy" id="1549854"/>
    <lineage>
        <taxon>Bacteria</taxon>
        <taxon>Pseudomonadati</taxon>
        <taxon>Pseudomonadota</taxon>
        <taxon>Alphaproteobacteria</taxon>
        <taxon>Rhodobacterales</taxon>
        <taxon>Paracoccaceae</taxon>
        <taxon>Rhodobaculum</taxon>
    </lineage>
</organism>
<dbReference type="Proteomes" id="UP000706333">
    <property type="component" value="Unassembled WGS sequence"/>
</dbReference>
<keyword evidence="5" id="KW-1185">Reference proteome</keyword>
<sequence length="167" mass="17887">MAARTPGHRPGTGIERAGRWRRAGLLGAAVAVSAALAACSPQIRHHGYVPDDSLVSGIEVGRATRDDVAAAIGPPRATALVSDDAWFYVGSRWEQRAPRPAVEVSRDLLAITFDGRGVVSNIERFTLQDGQAVPLSRRVTQTSVREQGLFSRILSNVGRFSASDLVD</sequence>
<evidence type="ECO:0000259" key="3">
    <source>
        <dbReference type="Pfam" id="PF04355"/>
    </source>
</evidence>
<keyword evidence="2" id="KW-0472">Membrane</keyword>
<evidence type="ECO:0000256" key="2">
    <source>
        <dbReference type="ARBA" id="ARBA00023136"/>
    </source>
</evidence>
<protein>
    <recommendedName>
        <fullName evidence="3">Outer membrane protein assembly factor BamE domain-containing protein</fullName>
    </recommendedName>
</protein>
<feature type="domain" description="Outer membrane protein assembly factor BamE" evidence="3">
    <location>
        <begin position="47"/>
        <end position="122"/>
    </location>
</feature>
<dbReference type="RefSeq" id="WP_201158131.1">
    <property type="nucleotide sequence ID" value="NZ_NHSD01000300.1"/>
</dbReference>
<comment type="caution">
    <text evidence="4">The sequence shown here is derived from an EMBL/GenBank/DDBJ whole genome shotgun (WGS) entry which is preliminary data.</text>
</comment>
<gene>
    <name evidence="4" type="ORF">CCR87_13700</name>
</gene>
<dbReference type="Pfam" id="PF04355">
    <property type="entry name" value="BamE"/>
    <property type="match status" value="1"/>
</dbReference>
<accession>A0A934TMP8</accession>
<dbReference type="EMBL" id="NHSD01000300">
    <property type="protein sequence ID" value="MBK5928374.1"/>
    <property type="molecule type" value="Genomic_DNA"/>
</dbReference>
<dbReference type="GO" id="GO:0019867">
    <property type="term" value="C:outer membrane"/>
    <property type="evidence" value="ECO:0007669"/>
    <property type="project" value="InterPro"/>
</dbReference>
<name>A0A934TMP8_9RHOB</name>
<reference evidence="4" key="1">
    <citation type="submission" date="2017-05" db="EMBL/GenBank/DDBJ databases">
        <authorList>
            <person name="Imhoff J.F."/>
            <person name="Rahn T."/>
            <person name="Kuenzel S."/>
            <person name="Neulinger S.C."/>
        </authorList>
    </citation>
    <scope>NUCLEOTIDE SEQUENCE</scope>
    <source>
        <strain evidence="4">LMG 28126</strain>
    </source>
</reference>
<dbReference type="Gene3D" id="3.30.1450.10">
    <property type="match status" value="1"/>
</dbReference>
<dbReference type="InterPro" id="IPR007450">
    <property type="entry name" value="BamE_dom"/>
</dbReference>
<evidence type="ECO:0000256" key="1">
    <source>
        <dbReference type="ARBA" id="ARBA00022729"/>
    </source>
</evidence>
<evidence type="ECO:0000313" key="5">
    <source>
        <dbReference type="Proteomes" id="UP000706333"/>
    </source>
</evidence>
<evidence type="ECO:0000313" key="4">
    <source>
        <dbReference type="EMBL" id="MBK5928374.1"/>
    </source>
</evidence>
<dbReference type="AlphaFoldDB" id="A0A934TMP8"/>